<organism evidence="4 5">
    <name type="scientific">Kribbella sancticallisti</name>
    <dbReference type="NCBI Taxonomy" id="460087"/>
    <lineage>
        <taxon>Bacteria</taxon>
        <taxon>Bacillati</taxon>
        <taxon>Actinomycetota</taxon>
        <taxon>Actinomycetes</taxon>
        <taxon>Propionibacteriales</taxon>
        <taxon>Kribbellaceae</taxon>
        <taxon>Kribbella</taxon>
    </lineage>
</organism>
<dbReference type="RefSeq" id="WP_344215015.1">
    <property type="nucleotide sequence ID" value="NZ_BAAAOS010000020.1"/>
</dbReference>
<evidence type="ECO:0000313" key="5">
    <source>
        <dbReference type="Proteomes" id="UP001500393"/>
    </source>
</evidence>
<dbReference type="Proteomes" id="UP001500393">
    <property type="component" value="Unassembled WGS sequence"/>
</dbReference>
<dbReference type="InterPro" id="IPR050109">
    <property type="entry name" value="HTH-type_TetR-like_transc_reg"/>
</dbReference>
<sequence length="188" mass="20561">MGKADVTKERILAAALAEFSAYGVAGARVDRIARTAGCNKNLIYVYFESKETLFTTVLDKHLSRVYSDLTLTPDDLPAYAARVFDFALEHRDLLRLIAWSNLEEQAAEPAERARVHGSKVTELAEAQAAGELNPVLPPDFLLTAVMTLATAWSAANPFGPSLDPEATKNSTELRHHLTEAVRLLTKPA</sequence>
<evidence type="ECO:0000256" key="1">
    <source>
        <dbReference type="ARBA" id="ARBA00023125"/>
    </source>
</evidence>
<feature type="DNA-binding region" description="H-T-H motif" evidence="2">
    <location>
        <begin position="28"/>
        <end position="47"/>
    </location>
</feature>
<reference evidence="4 5" key="1">
    <citation type="journal article" date="2019" name="Int. J. Syst. Evol. Microbiol.">
        <title>The Global Catalogue of Microorganisms (GCM) 10K type strain sequencing project: providing services to taxonomists for standard genome sequencing and annotation.</title>
        <authorList>
            <consortium name="The Broad Institute Genomics Platform"/>
            <consortium name="The Broad Institute Genome Sequencing Center for Infectious Disease"/>
            <person name="Wu L."/>
            <person name="Ma J."/>
        </authorList>
    </citation>
    <scope>NUCLEOTIDE SEQUENCE [LARGE SCALE GENOMIC DNA]</scope>
    <source>
        <strain evidence="4 5">JCM 14969</strain>
    </source>
</reference>
<keyword evidence="5" id="KW-1185">Reference proteome</keyword>
<evidence type="ECO:0000256" key="2">
    <source>
        <dbReference type="PROSITE-ProRule" id="PRU00335"/>
    </source>
</evidence>
<name>A0ABN2DL36_9ACTN</name>
<dbReference type="PROSITE" id="PS50977">
    <property type="entry name" value="HTH_TETR_2"/>
    <property type="match status" value="1"/>
</dbReference>
<proteinExistence type="predicted"/>
<dbReference type="PANTHER" id="PTHR30328">
    <property type="entry name" value="TRANSCRIPTIONAL REPRESSOR"/>
    <property type="match status" value="1"/>
</dbReference>
<dbReference type="Pfam" id="PF17926">
    <property type="entry name" value="TetR_C_21"/>
    <property type="match status" value="1"/>
</dbReference>
<dbReference type="PANTHER" id="PTHR30328:SF54">
    <property type="entry name" value="HTH-TYPE TRANSCRIPTIONAL REPRESSOR SCO4008"/>
    <property type="match status" value="1"/>
</dbReference>
<keyword evidence="1 2" id="KW-0238">DNA-binding</keyword>
<comment type="caution">
    <text evidence="4">The sequence shown here is derived from an EMBL/GenBank/DDBJ whole genome shotgun (WGS) entry which is preliminary data.</text>
</comment>
<dbReference type="Pfam" id="PF00440">
    <property type="entry name" value="TetR_N"/>
    <property type="match status" value="1"/>
</dbReference>
<evidence type="ECO:0000313" key="4">
    <source>
        <dbReference type="EMBL" id="GAA1578334.1"/>
    </source>
</evidence>
<dbReference type="SUPFAM" id="SSF46689">
    <property type="entry name" value="Homeodomain-like"/>
    <property type="match status" value="1"/>
</dbReference>
<dbReference type="SUPFAM" id="SSF48498">
    <property type="entry name" value="Tetracyclin repressor-like, C-terminal domain"/>
    <property type="match status" value="1"/>
</dbReference>
<dbReference type="InterPro" id="IPR001647">
    <property type="entry name" value="HTH_TetR"/>
</dbReference>
<feature type="domain" description="HTH tetR-type" evidence="3">
    <location>
        <begin position="5"/>
        <end position="65"/>
    </location>
</feature>
<dbReference type="InterPro" id="IPR041467">
    <property type="entry name" value="Sco4008_C"/>
</dbReference>
<gene>
    <name evidence="4" type="ORF">GCM10009789_34800</name>
</gene>
<dbReference type="Gene3D" id="1.10.357.10">
    <property type="entry name" value="Tetracycline Repressor, domain 2"/>
    <property type="match status" value="1"/>
</dbReference>
<dbReference type="InterPro" id="IPR009057">
    <property type="entry name" value="Homeodomain-like_sf"/>
</dbReference>
<dbReference type="EMBL" id="BAAAOS010000020">
    <property type="protein sequence ID" value="GAA1578334.1"/>
    <property type="molecule type" value="Genomic_DNA"/>
</dbReference>
<evidence type="ECO:0000259" key="3">
    <source>
        <dbReference type="PROSITE" id="PS50977"/>
    </source>
</evidence>
<protein>
    <submittedName>
        <fullName evidence="4">TetR family transcriptional regulator</fullName>
    </submittedName>
</protein>
<dbReference type="InterPro" id="IPR036271">
    <property type="entry name" value="Tet_transcr_reg_TetR-rel_C_sf"/>
</dbReference>
<accession>A0ABN2DL36</accession>
<dbReference type="PRINTS" id="PR00455">
    <property type="entry name" value="HTHTETR"/>
</dbReference>